<evidence type="ECO:0000313" key="1">
    <source>
        <dbReference type="EMBL" id="OCB75543.1"/>
    </source>
</evidence>
<comment type="caution">
    <text evidence="1">The sequence shown here is derived from an EMBL/GenBank/DDBJ whole genome shotgun (WGS) entry which is preliminary data.</text>
</comment>
<dbReference type="EMBL" id="LVEN01000013">
    <property type="protein sequence ID" value="OCB75543.1"/>
    <property type="molecule type" value="Genomic_DNA"/>
</dbReference>
<keyword evidence="2" id="KW-1185">Reference proteome</keyword>
<gene>
    <name evidence="1" type="ORF">FLP_08740</name>
</gene>
<proteinExistence type="predicted"/>
<name>A0ABX2XSL2_9FLAO</name>
<evidence type="ECO:0008006" key="3">
    <source>
        <dbReference type="Google" id="ProtNLM"/>
    </source>
</evidence>
<dbReference type="Proteomes" id="UP000093343">
    <property type="component" value="Unassembled WGS sequence"/>
</dbReference>
<protein>
    <recommendedName>
        <fullName evidence="3">DUF3892 domain-containing protein</fullName>
    </recommendedName>
</protein>
<accession>A0ABX2XSL2</accession>
<dbReference type="RefSeq" id="WP_065449149.1">
    <property type="nucleotide sequence ID" value="NZ_LVEN01000013.1"/>
</dbReference>
<reference evidence="2" key="1">
    <citation type="submission" date="2016-03" db="EMBL/GenBank/DDBJ databases">
        <title>Draft genome sequence of Paenibacillus glacialis DSM 22343.</title>
        <authorList>
            <person name="Shin S.-K."/>
            <person name="Yi H."/>
        </authorList>
    </citation>
    <scope>NUCLEOTIDE SEQUENCE [LARGE SCALE GENOMIC DNA]</scope>
    <source>
        <strain evidence="2">CCUG 60099</strain>
    </source>
</reference>
<evidence type="ECO:0000313" key="2">
    <source>
        <dbReference type="Proteomes" id="UP000093343"/>
    </source>
</evidence>
<sequence length="109" mass="12018">MANYAISGVWKNDKNVITHYAIHQFSYKDNTIGLAAKTTKSNAVSLLDNSQNSAITILWNYNTEGWKRGATITVVGSNPNKYLRSNQDGTVVDNLSNLINYGSVTNNFS</sequence>
<organism evidence="1 2">
    <name type="scientific">Flavobacterium piscis</name>
    <dbReference type="NCBI Taxonomy" id="1114874"/>
    <lineage>
        <taxon>Bacteria</taxon>
        <taxon>Pseudomonadati</taxon>
        <taxon>Bacteroidota</taxon>
        <taxon>Flavobacteriia</taxon>
        <taxon>Flavobacteriales</taxon>
        <taxon>Flavobacteriaceae</taxon>
        <taxon>Flavobacterium</taxon>
    </lineage>
</organism>